<comment type="caution">
    <text evidence="1">The sequence shown here is derived from an EMBL/GenBank/DDBJ whole genome shotgun (WGS) entry which is preliminary data.</text>
</comment>
<evidence type="ECO:0000313" key="2">
    <source>
        <dbReference type="Proteomes" id="UP001497472"/>
    </source>
</evidence>
<organism evidence="1 2">
    <name type="scientific">Leptosia nina</name>
    <dbReference type="NCBI Taxonomy" id="320188"/>
    <lineage>
        <taxon>Eukaryota</taxon>
        <taxon>Metazoa</taxon>
        <taxon>Ecdysozoa</taxon>
        <taxon>Arthropoda</taxon>
        <taxon>Hexapoda</taxon>
        <taxon>Insecta</taxon>
        <taxon>Pterygota</taxon>
        <taxon>Neoptera</taxon>
        <taxon>Endopterygota</taxon>
        <taxon>Lepidoptera</taxon>
        <taxon>Glossata</taxon>
        <taxon>Ditrysia</taxon>
        <taxon>Papilionoidea</taxon>
        <taxon>Pieridae</taxon>
        <taxon>Pierinae</taxon>
        <taxon>Leptosia</taxon>
    </lineage>
</organism>
<keyword evidence="2" id="KW-1185">Reference proteome</keyword>
<sequence length="143" mass="16502">MLRLKPIGTSKGSFPVYLSPFLMERRFWHQEHLALGLQLPALACCHKRHISCCDTDEYIIVVTGYCKEINFKSLNIEAQIWDTPKMERLHADEVTGSDIHTNEGYHAFGRRIEVDGENQDSGDSITYLNLYKLYSRTTGKRHL</sequence>
<accession>A0AAV1JAT7</accession>
<proteinExistence type="predicted"/>
<name>A0AAV1JAT7_9NEOP</name>
<protein>
    <submittedName>
        <fullName evidence="1">Uncharacterized protein</fullName>
    </submittedName>
</protein>
<dbReference type="AlphaFoldDB" id="A0AAV1JAT7"/>
<gene>
    <name evidence="1" type="ORF">LNINA_LOCUS5213</name>
</gene>
<dbReference type="Proteomes" id="UP001497472">
    <property type="component" value="Unassembled WGS sequence"/>
</dbReference>
<dbReference type="EMBL" id="CAVLEF010000007">
    <property type="protein sequence ID" value="CAK1545577.1"/>
    <property type="molecule type" value="Genomic_DNA"/>
</dbReference>
<evidence type="ECO:0000313" key="1">
    <source>
        <dbReference type="EMBL" id="CAK1545577.1"/>
    </source>
</evidence>
<reference evidence="1 2" key="1">
    <citation type="submission" date="2023-11" db="EMBL/GenBank/DDBJ databases">
        <authorList>
            <person name="Okamura Y."/>
        </authorList>
    </citation>
    <scope>NUCLEOTIDE SEQUENCE [LARGE SCALE GENOMIC DNA]</scope>
</reference>